<dbReference type="RefSeq" id="WP_107652135.1">
    <property type="nucleotide sequence ID" value="NZ_PZJX01000050.1"/>
</dbReference>
<comment type="caution">
    <text evidence="1">The sequence shown here is derived from an EMBL/GenBank/DDBJ whole genome shotgun (WGS) entry which is preliminary data.</text>
</comment>
<accession>A0A2T4IP69</accession>
<name>A0A2T4IP69_9HYPH</name>
<dbReference type="AlphaFoldDB" id="A0A2T4IP69"/>
<gene>
    <name evidence="1" type="ORF">C9427_27220</name>
</gene>
<dbReference type="EMBL" id="PZJX01000050">
    <property type="protein sequence ID" value="PTE07393.1"/>
    <property type="molecule type" value="Genomic_DNA"/>
</dbReference>
<dbReference type="Proteomes" id="UP000240259">
    <property type="component" value="Unassembled WGS sequence"/>
</dbReference>
<organism evidence="1 2">
    <name type="scientific">Mesorhizobium helmanticense</name>
    <dbReference type="NCBI Taxonomy" id="1776423"/>
    <lineage>
        <taxon>Bacteria</taxon>
        <taxon>Pseudomonadati</taxon>
        <taxon>Pseudomonadota</taxon>
        <taxon>Alphaproteobacteria</taxon>
        <taxon>Hyphomicrobiales</taxon>
        <taxon>Phyllobacteriaceae</taxon>
        <taxon>Mesorhizobium</taxon>
    </lineage>
</organism>
<protein>
    <submittedName>
        <fullName evidence="1">Uncharacterized protein</fullName>
    </submittedName>
</protein>
<evidence type="ECO:0000313" key="1">
    <source>
        <dbReference type="EMBL" id="PTE07393.1"/>
    </source>
</evidence>
<proteinExistence type="predicted"/>
<keyword evidence="2" id="KW-1185">Reference proteome</keyword>
<sequence length="197" mass="20880">MTAINILKLADSVHLLTDGRVGAGLAFGTVAKVMPLPHLTAAVATRGPARLLGLMSLMLCAEGTSDFDDLVGELSRLQWICGQQGEPWQVETLAAEFDVVVAGIGSKGPAAYMVSNHGKNGLGEPWEVFDIPQVLATPPVSQSLFDEVFGADDPLAEMPRLVDAQRVHPSIGGFAQLTSITADGISTRIVRDYRNQG</sequence>
<dbReference type="OrthoDB" id="8129637at2"/>
<reference evidence="1 2" key="1">
    <citation type="submission" date="2018-03" db="EMBL/GenBank/DDBJ databases">
        <title>Genome sequence of the symbiotic type strain Mesorhizobium helmanticense CSLC115NT isolated from Lotus corniculatus nodules.</title>
        <authorList>
            <person name="Sannazzaro A.I."/>
            <person name="Torres Tejerizo G.A."/>
            <person name="Dip D."/>
            <person name="Caballero M."/>
            <person name="Pistorio M."/>
            <person name="Estrella M.J."/>
        </authorList>
    </citation>
    <scope>NUCLEOTIDE SEQUENCE [LARGE SCALE GENOMIC DNA]</scope>
    <source>
        <strain evidence="1 2">CSLC115N</strain>
    </source>
</reference>
<evidence type="ECO:0000313" key="2">
    <source>
        <dbReference type="Proteomes" id="UP000240259"/>
    </source>
</evidence>